<organism evidence="3 4">
    <name type="scientific">Corynebacterium felinum</name>
    <dbReference type="NCBI Taxonomy" id="131318"/>
    <lineage>
        <taxon>Bacteria</taxon>
        <taxon>Bacillati</taxon>
        <taxon>Actinomycetota</taxon>
        <taxon>Actinomycetes</taxon>
        <taxon>Mycobacteriales</taxon>
        <taxon>Corynebacteriaceae</taxon>
        <taxon>Corynebacterium</taxon>
    </lineage>
</organism>
<evidence type="ECO:0000259" key="2">
    <source>
        <dbReference type="Pfam" id="PF13193"/>
    </source>
</evidence>
<dbReference type="InterPro" id="IPR020845">
    <property type="entry name" value="AMP-binding_CS"/>
</dbReference>
<name>A0ABU2B8H8_9CORY</name>
<dbReference type="InterPro" id="IPR000873">
    <property type="entry name" value="AMP-dep_synth/lig_dom"/>
</dbReference>
<reference evidence="3 4" key="1">
    <citation type="submission" date="2023-07" db="EMBL/GenBank/DDBJ databases">
        <title>Sequencing the genomes of 1000 actinobacteria strains.</title>
        <authorList>
            <person name="Klenk H.-P."/>
        </authorList>
    </citation>
    <scope>NUCLEOTIDE SEQUENCE [LARGE SCALE GENOMIC DNA]</scope>
    <source>
        <strain evidence="3 4">DSM 44508</strain>
    </source>
</reference>
<dbReference type="InterPro" id="IPR042099">
    <property type="entry name" value="ANL_N_sf"/>
</dbReference>
<feature type="domain" description="AMP-dependent synthetase/ligase" evidence="1">
    <location>
        <begin position="60"/>
        <end position="231"/>
    </location>
</feature>
<sequence length="379" mass="40389">MAARILETFPVDPVDPRPFLDALEESIAGLRTLLPVPAHDAARSSILHNHLKGGRDISPDIALVVATSGSTGTPKGAQLTPLNLVASADATHQHLGGEGAWLLAMPAHHIAGVQVLTRSLVAGFEPAFINVAQGFHVPDFAHAATQLRDDAERCYTALTPMQLLKAMDTLQGIEALRLFDAILVGGGPLRADDRRAAVELSINVISTYGSSETSGGCVYDGIPLPGVTVRVENERIILSGPMIAHGYRNFPDHEAFSRPGFYQSSDTGVLDNGVLRVTGRIDTIIDSGGLKVHPEVLEAVIADVVGVHSVCVVGVADPRLGQAIVAAYTGTASPTDIIEAFDDLPRWQLPKQIMRVESLPLTGPGKIDRSRVQELFRTR</sequence>
<protein>
    <submittedName>
        <fullName evidence="3">O-succinylbenzoic acid--CoA ligase</fullName>
        <ecNumber evidence="3">6.2.1.26</ecNumber>
    </submittedName>
</protein>
<dbReference type="EMBL" id="JAVDYF010000001">
    <property type="protein sequence ID" value="MDR7354566.1"/>
    <property type="molecule type" value="Genomic_DNA"/>
</dbReference>
<proteinExistence type="predicted"/>
<accession>A0ABU2B8H8</accession>
<dbReference type="RefSeq" id="WP_277103630.1">
    <property type="nucleotide sequence ID" value="NZ_BAAAJS010000066.1"/>
</dbReference>
<dbReference type="Gene3D" id="3.40.50.12780">
    <property type="entry name" value="N-terminal domain of ligase-like"/>
    <property type="match status" value="1"/>
</dbReference>
<gene>
    <name evidence="3" type="ORF">J2S37_001104</name>
</gene>
<dbReference type="Gene3D" id="3.30.300.30">
    <property type="match status" value="1"/>
</dbReference>
<dbReference type="InterPro" id="IPR025110">
    <property type="entry name" value="AMP-bd_C"/>
</dbReference>
<feature type="domain" description="AMP-binding enzyme C-terminal" evidence="2">
    <location>
        <begin position="297"/>
        <end position="366"/>
    </location>
</feature>
<dbReference type="Proteomes" id="UP001183619">
    <property type="component" value="Unassembled WGS sequence"/>
</dbReference>
<dbReference type="EC" id="6.2.1.26" evidence="3"/>
<comment type="caution">
    <text evidence="3">The sequence shown here is derived from an EMBL/GenBank/DDBJ whole genome shotgun (WGS) entry which is preliminary data.</text>
</comment>
<dbReference type="Pfam" id="PF00501">
    <property type="entry name" value="AMP-binding"/>
    <property type="match status" value="1"/>
</dbReference>
<dbReference type="PANTHER" id="PTHR43201">
    <property type="entry name" value="ACYL-COA SYNTHETASE"/>
    <property type="match status" value="1"/>
</dbReference>
<keyword evidence="4" id="KW-1185">Reference proteome</keyword>
<dbReference type="PANTHER" id="PTHR43201:SF32">
    <property type="entry name" value="2-SUCCINYLBENZOATE--COA LIGASE, CHLOROPLASTIC_PEROXISOMAL"/>
    <property type="match status" value="1"/>
</dbReference>
<evidence type="ECO:0000313" key="4">
    <source>
        <dbReference type="Proteomes" id="UP001183619"/>
    </source>
</evidence>
<evidence type="ECO:0000313" key="3">
    <source>
        <dbReference type="EMBL" id="MDR7354566.1"/>
    </source>
</evidence>
<dbReference type="GO" id="GO:0008756">
    <property type="term" value="F:o-succinylbenzoate-CoA ligase activity"/>
    <property type="evidence" value="ECO:0007669"/>
    <property type="project" value="UniProtKB-EC"/>
</dbReference>
<keyword evidence="3" id="KW-0436">Ligase</keyword>
<dbReference type="InterPro" id="IPR045851">
    <property type="entry name" value="AMP-bd_C_sf"/>
</dbReference>
<evidence type="ECO:0000259" key="1">
    <source>
        <dbReference type="Pfam" id="PF00501"/>
    </source>
</evidence>
<dbReference type="Pfam" id="PF13193">
    <property type="entry name" value="AMP-binding_C"/>
    <property type="match status" value="1"/>
</dbReference>
<dbReference type="SUPFAM" id="SSF56801">
    <property type="entry name" value="Acetyl-CoA synthetase-like"/>
    <property type="match status" value="1"/>
</dbReference>
<dbReference type="PROSITE" id="PS00455">
    <property type="entry name" value="AMP_BINDING"/>
    <property type="match status" value="1"/>
</dbReference>
<dbReference type="NCBIfam" id="NF005877">
    <property type="entry name" value="PRK07824.1"/>
    <property type="match status" value="1"/>
</dbReference>